<gene>
    <name evidence="1" type="ORF">SAMN05444920_1344</name>
</gene>
<protein>
    <submittedName>
        <fullName evidence="1">Uncharacterized protein</fullName>
    </submittedName>
</protein>
<sequence>MAGFGLIVSLWWLTLHYGLSAVAGAPERGLRPYVALPVHFAMTARARRDRRRSSIRMVASAGRAVYFAASTALEVALKAGRRWI</sequence>
<dbReference type="OrthoDB" id="7698234at2"/>
<dbReference type="AlphaFoldDB" id="A0A1H6EZ79"/>
<evidence type="ECO:0000313" key="1">
    <source>
        <dbReference type="EMBL" id="SEH03200.1"/>
    </source>
</evidence>
<proteinExistence type="predicted"/>
<dbReference type="EMBL" id="FNVT01000034">
    <property type="protein sequence ID" value="SEH03200.1"/>
    <property type="molecule type" value="Genomic_DNA"/>
</dbReference>
<accession>A0A1H6EZ79</accession>
<keyword evidence="2" id="KW-1185">Reference proteome</keyword>
<dbReference type="Proteomes" id="UP000236732">
    <property type="component" value="Unassembled WGS sequence"/>
</dbReference>
<organism evidence="1 2">
    <name type="scientific">Nonomuraea solani</name>
    <dbReference type="NCBI Taxonomy" id="1144553"/>
    <lineage>
        <taxon>Bacteria</taxon>
        <taxon>Bacillati</taxon>
        <taxon>Actinomycetota</taxon>
        <taxon>Actinomycetes</taxon>
        <taxon>Streptosporangiales</taxon>
        <taxon>Streptosporangiaceae</taxon>
        <taxon>Nonomuraea</taxon>
    </lineage>
</organism>
<reference evidence="1 2" key="1">
    <citation type="submission" date="2016-10" db="EMBL/GenBank/DDBJ databases">
        <authorList>
            <person name="de Groot N.N."/>
        </authorList>
    </citation>
    <scope>NUCLEOTIDE SEQUENCE [LARGE SCALE GENOMIC DNA]</scope>
    <source>
        <strain evidence="1 2">CGMCC 4.7037</strain>
    </source>
</reference>
<evidence type="ECO:0000313" key="2">
    <source>
        <dbReference type="Proteomes" id="UP000236732"/>
    </source>
</evidence>
<name>A0A1H6EZ79_9ACTN</name>
<dbReference type="RefSeq" id="WP_103964200.1">
    <property type="nucleotide sequence ID" value="NZ_FNVT01000034.1"/>
</dbReference>